<dbReference type="RefSeq" id="WP_200334131.1">
    <property type="nucleotide sequence ID" value="NZ_CP066786.1"/>
</dbReference>
<evidence type="ECO:0000259" key="1">
    <source>
        <dbReference type="Pfam" id="PF04233"/>
    </source>
</evidence>
<dbReference type="KEGG" id="mlut:JET14_13310"/>
<dbReference type="InterPro" id="IPR006528">
    <property type="entry name" value="Phage_head_morphogenesis_dom"/>
</dbReference>
<organism evidence="2 3">
    <name type="scientific">Martelella lutilitoris</name>
    <dbReference type="NCBI Taxonomy" id="2583532"/>
    <lineage>
        <taxon>Bacteria</taxon>
        <taxon>Pseudomonadati</taxon>
        <taxon>Pseudomonadota</taxon>
        <taxon>Alphaproteobacteria</taxon>
        <taxon>Hyphomicrobiales</taxon>
        <taxon>Aurantimonadaceae</taxon>
        <taxon>Martelella</taxon>
    </lineage>
</organism>
<dbReference type="EMBL" id="CP066786">
    <property type="protein sequence ID" value="QQM29304.1"/>
    <property type="molecule type" value="Genomic_DNA"/>
</dbReference>
<dbReference type="NCBIfam" id="TIGR01641">
    <property type="entry name" value="phageSPP1_gp7"/>
    <property type="match status" value="1"/>
</dbReference>
<dbReference type="AlphaFoldDB" id="A0A7T7HHJ4"/>
<dbReference type="Proteomes" id="UP000596083">
    <property type="component" value="Chromosome"/>
</dbReference>
<sequence length="274" mass="30530">MLRYSLAKQGRRAGRKSGTVAYLPEIPVRLSAERDYEKALRSMLRQMAAEVRESIIPAYEADLAQRKAQEAITVDAADRSWFVRLDALKASLVRVAQSTVDRILNLEAERHTENFAAAVKRAIGIDIRAVIAQEDLGDYLTTASARNASLIQSLADDTVKKVEQAVYQNSVAGNSVTTLRKQLVQEFGVSESRAKLIASDQMGKANADLTEIRQRQAGVTEYVWSTSHDERVRSRHRALDGKRYKWGEATGAEQGLPPGKPIRCRCWARGVIEF</sequence>
<name>A0A7T7HHJ4_9HYPH</name>
<reference evidence="2 3" key="1">
    <citation type="submission" date="2020-12" db="EMBL/GenBank/DDBJ databases">
        <authorList>
            <person name="Zheng R.K."/>
            <person name="Sun C.M."/>
        </authorList>
    </citation>
    <scope>NUCLEOTIDE SEQUENCE [LARGE SCALE GENOMIC DNA]</scope>
    <source>
        <strain evidence="2 3">ZRK001</strain>
    </source>
</reference>
<dbReference type="Pfam" id="PF04233">
    <property type="entry name" value="Phage_Mu_F"/>
    <property type="match status" value="1"/>
</dbReference>
<protein>
    <submittedName>
        <fullName evidence="2">Minor capsid protein</fullName>
    </submittedName>
</protein>
<gene>
    <name evidence="2" type="ORF">JET14_13310</name>
</gene>
<evidence type="ECO:0000313" key="3">
    <source>
        <dbReference type="Proteomes" id="UP000596083"/>
    </source>
</evidence>
<proteinExistence type="predicted"/>
<feature type="domain" description="Phage head morphogenesis" evidence="1">
    <location>
        <begin position="160"/>
        <end position="267"/>
    </location>
</feature>
<evidence type="ECO:0000313" key="2">
    <source>
        <dbReference type="EMBL" id="QQM29304.1"/>
    </source>
</evidence>
<accession>A0A7T7HHJ4</accession>